<comment type="caution">
    <text evidence="1">The sequence shown here is derived from an EMBL/GenBank/DDBJ whole genome shotgun (WGS) entry which is preliminary data.</text>
</comment>
<gene>
    <name evidence="1" type="ORF">CU098_005811</name>
</gene>
<reference evidence="1 2" key="1">
    <citation type="journal article" date="2018" name="G3 (Bethesda)">
        <title>Phylogenetic and Phylogenomic Definition of Rhizopus Species.</title>
        <authorList>
            <person name="Gryganskyi A.P."/>
            <person name="Golan J."/>
            <person name="Dolatabadi S."/>
            <person name="Mondo S."/>
            <person name="Robb S."/>
            <person name="Idnurm A."/>
            <person name="Muszewska A."/>
            <person name="Steczkiewicz K."/>
            <person name="Masonjones S."/>
            <person name="Liao H.L."/>
            <person name="Gajdeczka M.T."/>
            <person name="Anike F."/>
            <person name="Vuek A."/>
            <person name="Anishchenko I.M."/>
            <person name="Voigt K."/>
            <person name="de Hoog G.S."/>
            <person name="Smith M.E."/>
            <person name="Heitman J."/>
            <person name="Vilgalys R."/>
            <person name="Stajich J.E."/>
        </authorList>
    </citation>
    <scope>NUCLEOTIDE SEQUENCE [LARGE SCALE GENOMIC DNA]</scope>
    <source>
        <strain evidence="1 2">LSU 92-RS-03</strain>
    </source>
</reference>
<sequence>MAITWDSEKWLENNYVGDNGIPRFFIQGNYLPNQRDIAENEFKECSEWAIKTIKSGYLALSTTTSTNFWNNNLFRTNVIQSLLASEATRFVLSLPSDFESLQTFKASRKAKQDNNSASNSRPKIDI</sequence>
<organism evidence="1 2">
    <name type="scientific">Rhizopus stolonifer</name>
    <name type="common">Rhizopus nigricans</name>
    <dbReference type="NCBI Taxonomy" id="4846"/>
    <lineage>
        <taxon>Eukaryota</taxon>
        <taxon>Fungi</taxon>
        <taxon>Fungi incertae sedis</taxon>
        <taxon>Mucoromycota</taxon>
        <taxon>Mucoromycotina</taxon>
        <taxon>Mucoromycetes</taxon>
        <taxon>Mucorales</taxon>
        <taxon>Mucorineae</taxon>
        <taxon>Rhizopodaceae</taxon>
        <taxon>Rhizopus</taxon>
    </lineage>
</organism>
<accession>A0A367K8X9</accession>
<dbReference type="AlphaFoldDB" id="A0A367K8X9"/>
<evidence type="ECO:0000313" key="2">
    <source>
        <dbReference type="Proteomes" id="UP000253551"/>
    </source>
</evidence>
<protein>
    <submittedName>
        <fullName evidence="1">Uncharacterized protein</fullName>
    </submittedName>
</protein>
<name>A0A367K8X9_RHIST</name>
<feature type="non-terminal residue" evidence="1">
    <location>
        <position position="126"/>
    </location>
</feature>
<proteinExistence type="predicted"/>
<dbReference type="EMBL" id="PJQM01002042">
    <property type="protein sequence ID" value="RCH98638.1"/>
    <property type="molecule type" value="Genomic_DNA"/>
</dbReference>
<keyword evidence="2" id="KW-1185">Reference proteome</keyword>
<dbReference type="OrthoDB" id="2276011at2759"/>
<dbReference type="Proteomes" id="UP000253551">
    <property type="component" value="Unassembled WGS sequence"/>
</dbReference>
<evidence type="ECO:0000313" key="1">
    <source>
        <dbReference type="EMBL" id="RCH98638.1"/>
    </source>
</evidence>